<accession>A0A246JWL7</accession>
<dbReference type="AlphaFoldDB" id="A0A246JWL7"/>
<dbReference type="EMBL" id="NISK01000002">
    <property type="protein sequence ID" value="OWQ97477.1"/>
    <property type="molecule type" value="Genomic_DNA"/>
</dbReference>
<gene>
    <name evidence="1" type="ORF">CDQ92_10700</name>
</gene>
<protein>
    <submittedName>
        <fullName evidence="1">Uncharacterized protein</fullName>
    </submittedName>
</protein>
<dbReference type="OrthoDB" id="8457068at2"/>
<dbReference type="Proteomes" id="UP000197361">
    <property type="component" value="Unassembled WGS sequence"/>
</dbReference>
<evidence type="ECO:0000313" key="1">
    <source>
        <dbReference type="EMBL" id="OWQ97477.1"/>
    </source>
</evidence>
<keyword evidence="2" id="KW-1185">Reference proteome</keyword>
<comment type="caution">
    <text evidence="1">The sequence shown here is derived from an EMBL/GenBank/DDBJ whole genome shotgun (WGS) entry which is preliminary data.</text>
</comment>
<evidence type="ECO:0000313" key="2">
    <source>
        <dbReference type="Proteomes" id="UP000197361"/>
    </source>
</evidence>
<proteinExistence type="predicted"/>
<reference evidence="1 2" key="1">
    <citation type="journal article" date="2010" name="Int. J. Syst. Evol. Microbiol.">
        <title>Sphingopyxis bauzanensis sp. nov., a psychrophilic bacterium isolated from soil.</title>
        <authorList>
            <person name="Zhang D.C."/>
            <person name="Liu H.C."/>
            <person name="Xin Y.H."/>
            <person name="Zhou Y.G."/>
            <person name="Schinner F."/>
            <person name="Margesin R."/>
        </authorList>
    </citation>
    <scope>NUCLEOTIDE SEQUENCE [LARGE SCALE GENOMIC DNA]</scope>
    <source>
        <strain evidence="1 2">DSM 22271</strain>
    </source>
</reference>
<organism evidence="1 2">
    <name type="scientific">Sphingopyxis bauzanensis</name>
    <dbReference type="NCBI Taxonomy" id="651663"/>
    <lineage>
        <taxon>Bacteria</taxon>
        <taxon>Pseudomonadati</taxon>
        <taxon>Pseudomonadota</taxon>
        <taxon>Alphaproteobacteria</taxon>
        <taxon>Sphingomonadales</taxon>
        <taxon>Sphingomonadaceae</taxon>
        <taxon>Sphingopyxis</taxon>
    </lineage>
</organism>
<dbReference type="RefSeq" id="WP_144035745.1">
    <property type="nucleotide sequence ID" value="NZ_NISK01000002.1"/>
</dbReference>
<sequence length="89" mass="10077">MRFQKMPKAEARPNDTPAMREAIDLLIEKGIDVRRPANSDHQLKLDGQTSYFPTKGTLYIDGEQQARPERGLQALEKWIAQHAALLSFG</sequence>
<name>A0A246JWL7_9SPHN</name>